<protein>
    <recommendedName>
        <fullName evidence="2">DUF481 domain-containing protein</fullName>
    </recommendedName>
</protein>
<dbReference type="EMBL" id="LAZR01018149">
    <property type="protein sequence ID" value="KKL97521.1"/>
    <property type="molecule type" value="Genomic_DNA"/>
</dbReference>
<name>A0A0F9H3I1_9ZZZZ</name>
<evidence type="ECO:0008006" key="2">
    <source>
        <dbReference type="Google" id="ProtNLM"/>
    </source>
</evidence>
<dbReference type="Pfam" id="PF04338">
    <property type="entry name" value="DUF481"/>
    <property type="match status" value="1"/>
</dbReference>
<proteinExistence type="predicted"/>
<evidence type="ECO:0000313" key="1">
    <source>
        <dbReference type="EMBL" id="KKL97521.1"/>
    </source>
</evidence>
<sequence length="155" mass="17308">MNRSFTDQFYLFGLGRVQYGIASENRPDDYVTDAFIGFGPGYRIINTPNLAWRVQAGPGVRFTEDADDVDETEVAGIASSRFFYRINQGVFVTNDTDILYSDANTRVTNDLGVSVSMTDTLSTRLSYFTDYNSDPAPGIENTDNTIKASLVYSFR</sequence>
<dbReference type="InterPro" id="IPR007433">
    <property type="entry name" value="DUF481"/>
</dbReference>
<dbReference type="AlphaFoldDB" id="A0A0F9H3I1"/>
<reference evidence="1" key="1">
    <citation type="journal article" date="2015" name="Nature">
        <title>Complex archaea that bridge the gap between prokaryotes and eukaryotes.</title>
        <authorList>
            <person name="Spang A."/>
            <person name="Saw J.H."/>
            <person name="Jorgensen S.L."/>
            <person name="Zaremba-Niedzwiedzka K."/>
            <person name="Martijn J."/>
            <person name="Lind A.E."/>
            <person name="van Eijk R."/>
            <person name="Schleper C."/>
            <person name="Guy L."/>
            <person name="Ettema T.J."/>
        </authorList>
    </citation>
    <scope>NUCLEOTIDE SEQUENCE</scope>
</reference>
<accession>A0A0F9H3I1</accession>
<comment type="caution">
    <text evidence="1">The sequence shown here is derived from an EMBL/GenBank/DDBJ whole genome shotgun (WGS) entry which is preliminary data.</text>
</comment>
<organism evidence="1">
    <name type="scientific">marine sediment metagenome</name>
    <dbReference type="NCBI Taxonomy" id="412755"/>
    <lineage>
        <taxon>unclassified sequences</taxon>
        <taxon>metagenomes</taxon>
        <taxon>ecological metagenomes</taxon>
    </lineage>
</organism>
<gene>
    <name evidence="1" type="ORF">LCGC14_1833650</name>
</gene>